<dbReference type="PRINTS" id="PR00736">
    <property type="entry name" value="GLHYDRLASE15"/>
</dbReference>
<evidence type="ECO:0000256" key="2">
    <source>
        <dbReference type="ARBA" id="ARBA00006188"/>
    </source>
</evidence>
<dbReference type="eggNOG" id="ENOG502QPM2">
    <property type="taxonomic scope" value="Eukaryota"/>
</dbReference>
<dbReference type="EC" id="3.2.1.3" evidence="3"/>
<dbReference type="HOGENOM" id="CLU_012173_2_0_1"/>
<dbReference type="InterPro" id="IPR011613">
    <property type="entry name" value="GH15-like"/>
</dbReference>
<dbReference type="GO" id="GO:0004339">
    <property type="term" value="F:glucan 1,4-alpha-glucosidase activity"/>
    <property type="evidence" value="ECO:0007669"/>
    <property type="project" value="UniProtKB-EC"/>
</dbReference>
<evidence type="ECO:0000313" key="12">
    <source>
        <dbReference type="EMBL" id="EPS38102.1"/>
    </source>
</evidence>
<sequence>MAPLQQALSYITGQRPLGLQHVSIDDYPDQLQRLSSYWESIASHCASLTMKFSSQLRLLGLLTLLNTSPSLSSTGGECEIVQTQGNIPDYPVALQEYSYCGGYLNVSAWIQNVNYNKVVQLYYADASGRSTPLTVISLGWVKMADGTNNGWEYWAAQTPVYLDGVTKLVNITYEALDIQQQFVQPLNLEVEPSGPPPPAPPPDPAPYARPQGFSSDISDYMNVATSTQPGISRKRMFDNISPDGAVKGLVTAAQSRADPDYWYHWVRDAALTMDVVVMLYEAASSAKKSFYEERLFWYAEASVSEQNDPTAITGLGEPKFYLDTNTGFTGPWGRPQNDGPGARAVTMIRFAEAYLKNGGSNDTVIQKLWPAISRDLAYVAANWGSQSFDLWEEVSSHHFYNRMIHRRALLLGASFARKFGFNDDAARYTSIAMDVYTSTQGFWDEQRGLVLYQYGPVLRGKSSFKDISVVLGVLHGYNQDGVYSYTNDRILASAYQIATSFLDIYPIASTKKDKSGNPLGMPIGRYPEDIYDGVGTSRGNPWYLTTAAMAELFYNAAAAFTEADAITVTPATEKFWKYFAPPADATLNRKYTSRSHTFKEMVRALQGWGDMWMRTVKYWAPADGRFPEEFDREDGRAVGAKDLTWSYASFLTAGAARARAVGDDGWMGRVADL</sequence>
<protein>
    <recommendedName>
        <fullName evidence="3">glucan 1,4-alpha-glucosidase</fullName>
        <ecNumber evidence="3">3.2.1.3</ecNumber>
    </recommendedName>
    <alternativeName>
        <fullName evidence="9">1,4-alpha-D-glucan glucohydrolase</fullName>
    </alternativeName>
    <alternativeName>
        <fullName evidence="8">Glucan 1,4-alpha-glucosidase</fullName>
    </alternativeName>
</protein>
<organism evidence="12 13">
    <name type="scientific">Dactylellina haptotyla (strain CBS 200.50)</name>
    <name type="common">Nematode-trapping fungus</name>
    <name type="synonym">Monacrosporium haptotylum</name>
    <dbReference type="NCBI Taxonomy" id="1284197"/>
    <lineage>
        <taxon>Eukaryota</taxon>
        <taxon>Fungi</taxon>
        <taxon>Dikarya</taxon>
        <taxon>Ascomycota</taxon>
        <taxon>Pezizomycotina</taxon>
        <taxon>Orbiliomycetes</taxon>
        <taxon>Orbiliales</taxon>
        <taxon>Orbiliaceae</taxon>
        <taxon>Dactylellina</taxon>
    </lineage>
</organism>
<dbReference type="PANTHER" id="PTHR31616:SF9">
    <property type="entry name" value="GLUCOAMYLASE, INTRACELLULAR SPORULATION-SPECIFIC"/>
    <property type="match status" value="1"/>
</dbReference>
<evidence type="ECO:0000259" key="11">
    <source>
        <dbReference type="Pfam" id="PF00723"/>
    </source>
</evidence>
<dbReference type="EMBL" id="AQGS01000576">
    <property type="protein sequence ID" value="EPS38102.1"/>
    <property type="molecule type" value="Genomic_DNA"/>
</dbReference>
<dbReference type="GO" id="GO:0000324">
    <property type="term" value="C:fungal-type vacuole"/>
    <property type="evidence" value="ECO:0007669"/>
    <property type="project" value="TreeGrafter"/>
</dbReference>
<dbReference type="SUPFAM" id="SSF48208">
    <property type="entry name" value="Six-hairpin glycosidases"/>
    <property type="match status" value="1"/>
</dbReference>
<evidence type="ECO:0000256" key="10">
    <source>
        <dbReference type="SAM" id="MobiDB-lite"/>
    </source>
</evidence>
<gene>
    <name evidence="12" type="ORF">H072_8147</name>
</gene>
<evidence type="ECO:0000256" key="3">
    <source>
        <dbReference type="ARBA" id="ARBA00012593"/>
    </source>
</evidence>
<dbReference type="GO" id="GO:0000272">
    <property type="term" value="P:polysaccharide catabolic process"/>
    <property type="evidence" value="ECO:0007669"/>
    <property type="project" value="UniProtKB-KW"/>
</dbReference>
<comment type="catalytic activity">
    <reaction evidence="1">
        <text>Hydrolysis of terminal (1-&gt;4)-linked alpha-D-glucose residues successively from non-reducing ends of the chains with release of beta-D-glucose.</text>
        <dbReference type="EC" id="3.2.1.3"/>
    </reaction>
</comment>
<reference evidence="13" key="2">
    <citation type="submission" date="2013-04" db="EMBL/GenBank/DDBJ databases">
        <title>Genomic mechanisms accounting for the adaptation to parasitism in nematode-trapping fungi.</title>
        <authorList>
            <person name="Ahren D.G."/>
        </authorList>
    </citation>
    <scope>NUCLEOTIDE SEQUENCE [LARGE SCALE GENOMIC DNA]</scope>
    <source>
        <strain evidence="13">CBS 200.50</strain>
    </source>
</reference>
<evidence type="ECO:0000256" key="5">
    <source>
        <dbReference type="ARBA" id="ARBA00023277"/>
    </source>
</evidence>
<dbReference type="InterPro" id="IPR000165">
    <property type="entry name" value="Glucoamylase"/>
</dbReference>
<evidence type="ECO:0000256" key="9">
    <source>
        <dbReference type="ARBA" id="ARBA00033473"/>
    </source>
</evidence>
<keyword evidence="13" id="KW-1185">Reference proteome</keyword>
<evidence type="ECO:0000256" key="1">
    <source>
        <dbReference type="ARBA" id="ARBA00001863"/>
    </source>
</evidence>
<dbReference type="Gene3D" id="1.50.10.10">
    <property type="match status" value="1"/>
</dbReference>
<dbReference type="STRING" id="1284197.S8BS89"/>
<evidence type="ECO:0000313" key="13">
    <source>
        <dbReference type="Proteomes" id="UP000015100"/>
    </source>
</evidence>
<evidence type="ECO:0000256" key="8">
    <source>
        <dbReference type="ARBA" id="ARBA00033442"/>
    </source>
</evidence>
<evidence type="ECO:0000256" key="7">
    <source>
        <dbReference type="ARBA" id="ARBA00023326"/>
    </source>
</evidence>
<dbReference type="AlphaFoldDB" id="S8BS89"/>
<keyword evidence="5" id="KW-0119">Carbohydrate metabolism</keyword>
<dbReference type="PANTHER" id="PTHR31616">
    <property type="entry name" value="TREHALASE"/>
    <property type="match status" value="1"/>
</dbReference>
<comment type="similarity">
    <text evidence="2">Belongs to the glycosyl hydrolase 15 family.</text>
</comment>
<keyword evidence="6" id="KW-0326">Glycosidase</keyword>
<feature type="region of interest" description="Disordered" evidence="10">
    <location>
        <begin position="188"/>
        <end position="215"/>
    </location>
</feature>
<keyword evidence="4" id="KW-0378">Hydrolase</keyword>
<dbReference type="InterPro" id="IPR008928">
    <property type="entry name" value="6-hairpin_glycosidase_sf"/>
</dbReference>
<feature type="compositionally biased region" description="Pro residues" evidence="10">
    <location>
        <begin position="193"/>
        <end position="207"/>
    </location>
</feature>
<keyword evidence="7" id="KW-0624">Polysaccharide degradation</keyword>
<comment type="caution">
    <text evidence="12">The sequence shown here is derived from an EMBL/GenBank/DDBJ whole genome shotgun (WGS) entry which is preliminary data.</text>
</comment>
<proteinExistence type="inferred from homology"/>
<accession>S8BS89</accession>
<feature type="domain" description="GH15-like" evidence="11">
    <location>
        <begin position="235"/>
        <end position="654"/>
    </location>
</feature>
<dbReference type="OrthoDB" id="6123450at2759"/>
<dbReference type="Pfam" id="PF00723">
    <property type="entry name" value="Glyco_hydro_15"/>
    <property type="match status" value="1"/>
</dbReference>
<reference evidence="12 13" key="1">
    <citation type="journal article" date="2013" name="PLoS Genet.">
        <title>Genomic mechanisms accounting for the adaptation to parasitism in nematode-trapping fungi.</title>
        <authorList>
            <person name="Meerupati T."/>
            <person name="Andersson K.M."/>
            <person name="Friman E."/>
            <person name="Kumar D."/>
            <person name="Tunlid A."/>
            <person name="Ahren D."/>
        </authorList>
    </citation>
    <scope>NUCLEOTIDE SEQUENCE [LARGE SCALE GENOMIC DNA]</scope>
    <source>
        <strain evidence="12 13">CBS 200.50</strain>
    </source>
</reference>
<name>S8BS89_DACHA</name>
<evidence type="ECO:0000256" key="6">
    <source>
        <dbReference type="ARBA" id="ARBA00023295"/>
    </source>
</evidence>
<evidence type="ECO:0000256" key="4">
    <source>
        <dbReference type="ARBA" id="ARBA00022801"/>
    </source>
</evidence>
<dbReference type="InterPro" id="IPR012341">
    <property type="entry name" value="6hp_glycosidase-like_sf"/>
</dbReference>
<dbReference type="Proteomes" id="UP000015100">
    <property type="component" value="Unassembled WGS sequence"/>
</dbReference>